<comment type="caution">
    <text evidence="1">The sequence shown here is derived from an EMBL/GenBank/DDBJ whole genome shotgun (WGS) entry which is preliminary data.</text>
</comment>
<organism evidence="1 2">
    <name type="scientific">Galbibacter marinus</name>
    <dbReference type="NCBI Taxonomy" id="555500"/>
    <lineage>
        <taxon>Bacteria</taxon>
        <taxon>Pseudomonadati</taxon>
        <taxon>Bacteroidota</taxon>
        <taxon>Flavobacteriia</taxon>
        <taxon>Flavobacteriales</taxon>
        <taxon>Flavobacteriaceae</taxon>
        <taxon>Galbibacter</taxon>
    </lineage>
</organism>
<protein>
    <submittedName>
        <fullName evidence="1">Uncharacterized protein</fullName>
    </submittedName>
</protein>
<accession>K2PY13</accession>
<dbReference type="EMBL" id="AMSG01000002">
    <property type="protein sequence ID" value="EKF56274.1"/>
    <property type="molecule type" value="Genomic_DNA"/>
</dbReference>
<keyword evidence="2" id="KW-1185">Reference proteome</keyword>
<evidence type="ECO:0000313" key="2">
    <source>
        <dbReference type="Proteomes" id="UP000007364"/>
    </source>
</evidence>
<dbReference type="Proteomes" id="UP000007364">
    <property type="component" value="Unassembled WGS sequence"/>
</dbReference>
<proteinExistence type="predicted"/>
<name>K2PY13_9FLAO</name>
<sequence length="74" mass="8072">MKYSFILATGNPFVQFLIKKKMKKFVLGVLLLSITLGIYSCSNDAVSDTESLYQHQANDDLGSNGGDPDDPEGD</sequence>
<gene>
    <name evidence="1" type="ORF">I215_02088</name>
</gene>
<dbReference type="AlphaFoldDB" id="K2PY13"/>
<evidence type="ECO:0000313" key="1">
    <source>
        <dbReference type="EMBL" id="EKF56274.1"/>
    </source>
</evidence>
<reference evidence="1 2" key="1">
    <citation type="journal article" date="2012" name="J. Bacteriol.">
        <title>Genome Sequence of Galbibacter marinum Type Strain ck-I2-15.</title>
        <authorList>
            <person name="Lai Q."/>
            <person name="Li C."/>
            <person name="Shao Z."/>
        </authorList>
    </citation>
    <scope>NUCLEOTIDE SEQUENCE [LARGE SCALE GENOMIC DNA]</scope>
    <source>
        <strain evidence="2">ck-I2-15</strain>
    </source>
</reference>